<dbReference type="PANTHER" id="PTHR23503">
    <property type="entry name" value="SOLUTE CARRIER FAMILY 2"/>
    <property type="match status" value="1"/>
</dbReference>
<feature type="transmembrane region" description="Helical" evidence="6">
    <location>
        <begin position="92"/>
        <end position="113"/>
    </location>
</feature>
<keyword evidence="3 6" id="KW-1133">Transmembrane helix</keyword>
<evidence type="ECO:0000259" key="7">
    <source>
        <dbReference type="PROSITE" id="PS50850"/>
    </source>
</evidence>
<name>A0A1I7RQ26_BURXY</name>
<dbReference type="InterPro" id="IPR005828">
    <property type="entry name" value="MFS_sugar_transport-like"/>
</dbReference>
<protein>
    <submittedName>
        <fullName evidence="8">(pine wood nematode) hypothetical protein</fullName>
    </submittedName>
    <submittedName>
        <fullName evidence="11">MFS domain-containing protein</fullName>
    </submittedName>
</protein>
<sequence>MISRYHVCKLFIICGVLTCITNFPSGFTNSSVNTAVDELKHFINQSYSSRGWNMTEGAQSIVRSAILNCWFIAQVAGSFISPYITDKYGRKFAYLFSTAVMTAASGLQFIATLTSLPELLMLGRFTAALCSPLSDAALILYLQECSPIQYRGTFSFLGEIGYCLMCVLGMVLGMRAVLGSSLPKMLGYSIIPGLVSLLFLFLIPETPKYLMIVKHDRKGALESLQFFQGEKKENEQLLDAFLQEATHDNSKKRSSIKEVLKTWHLRFAVILACTVLILTVSFYPFLQSSTLFFRHIGIKAEMAELSSTLLMIAFTIACVIGSFFIDRWPRRFLVMGSGSLATVFLTLFVVFSVMRSHGWWLKYGALGAVFGYAITFGMVLGPISWFVAPELVSQRHRSTVFCLCYGINNVLIAITNFATVPLYDLIGAYTMIPLFIVPSIICLVVIYLYLPETLGKETHEIVRGIRDRRKQSVVHSESSSGTDSDSDPENELQELKEHEKKPEISLP</sequence>
<reference evidence="11" key="1">
    <citation type="submission" date="2016-11" db="UniProtKB">
        <authorList>
            <consortium name="WormBaseParasite"/>
        </authorList>
    </citation>
    <scope>IDENTIFICATION</scope>
</reference>
<dbReference type="InterPro" id="IPR020846">
    <property type="entry name" value="MFS_dom"/>
</dbReference>
<accession>A0A1I7RQ26</accession>
<feature type="transmembrane region" description="Helical" evidence="6">
    <location>
        <begin position="305"/>
        <end position="325"/>
    </location>
</feature>
<dbReference type="Gene3D" id="1.20.1250.20">
    <property type="entry name" value="MFS general substrate transporter like domains"/>
    <property type="match status" value="1"/>
</dbReference>
<feature type="transmembrane region" description="Helical" evidence="6">
    <location>
        <begin position="119"/>
        <end position="142"/>
    </location>
</feature>
<feature type="compositionally biased region" description="Basic and acidic residues" evidence="5">
    <location>
        <begin position="493"/>
        <end position="507"/>
    </location>
</feature>
<dbReference type="Proteomes" id="UP000659654">
    <property type="component" value="Unassembled WGS sequence"/>
</dbReference>
<evidence type="ECO:0000313" key="9">
    <source>
        <dbReference type="Proteomes" id="UP000095284"/>
    </source>
</evidence>
<comment type="subcellular location">
    <subcellularLocation>
        <location evidence="1">Membrane</location>
        <topology evidence="1">Multi-pass membrane protein</topology>
    </subcellularLocation>
</comment>
<dbReference type="GO" id="GO:0015149">
    <property type="term" value="F:hexose transmembrane transporter activity"/>
    <property type="evidence" value="ECO:0007669"/>
    <property type="project" value="TreeGrafter"/>
</dbReference>
<evidence type="ECO:0000313" key="10">
    <source>
        <dbReference type="Proteomes" id="UP000659654"/>
    </source>
</evidence>
<feature type="transmembrane region" description="Helical" evidence="6">
    <location>
        <begin position="185"/>
        <end position="203"/>
    </location>
</feature>
<feature type="transmembrane region" description="Helical" evidence="6">
    <location>
        <begin position="400"/>
        <end position="420"/>
    </location>
</feature>
<dbReference type="Proteomes" id="UP000095284">
    <property type="component" value="Unplaced"/>
</dbReference>
<feature type="domain" description="Major facilitator superfamily (MFS) profile" evidence="7">
    <location>
        <begin position="14"/>
        <end position="454"/>
    </location>
</feature>
<evidence type="ECO:0000256" key="1">
    <source>
        <dbReference type="ARBA" id="ARBA00004141"/>
    </source>
</evidence>
<feature type="transmembrane region" description="Helical" evidence="6">
    <location>
        <begin position="7"/>
        <end position="27"/>
    </location>
</feature>
<dbReference type="Proteomes" id="UP000582659">
    <property type="component" value="Unassembled WGS sequence"/>
</dbReference>
<evidence type="ECO:0000256" key="5">
    <source>
        <dbReference type="SAM" id="MobiDB-lite"/>
    </source>
</evidence>
<organism evidence="9 11">
    <name type="scientific">Bursaphelenchus xylophilus</name>
    <name type="common">Pinewood nematode worm</name>
    <name type="synonym">Aphelenchoides xylophilus</name>
    <dbReference type="NCBI Taxonomy" id="6326"/>
    <lineage>
        <taxon>Eukaryota</taxon>
        <taxon>Metazoa</taxon>
        <taxon>Ecdysozoa</taxon>
        <taxon>Nematoda</taxon>
        <taxon>Chromadorea</taxon>
        <taxon>Rhabditida</taxon>
        <taxon>Tylenchina</taxon>
        <taxon>Tylenchomorpha</taxon>
        <taxon>Aphelenchoidea</taxon>
        <taxon>Aphelenchoididae</taxon>
        <taxon>Bursaphelenchus</taxon>
    </lineage>
</organism>
<dbReference type="PANTHER" id="PTHR23503:SF46">
    <property type="entry name" value="MAJOR FACILITATOR SUPERFAMILY (MFS) PROFILE DOMAIN-CONTAINING PROTEIN"/>
    <property type="match status" value="1"/>
</dbReference>
<proteinExistence type="predicted"/>
<dbReference type="Pfam" id="PF00083">
    <property type="entry name" value="Sugar_tr"/>
    <property type="match status" value="1"/>
</dbReference>
<evidence type="ECO:0000313" key="11">
    <source>
        <dbReference type="WBParaSite" id="BXY_0281700.1"/>
    </source>
</evidence>
<dbReference type="AlphaFoldDB" id="A0A1I7RQ26"/>
<dbReference type="OrthoDB" id="8120565at2759"/>
<dbReference type="InterPro" id="IPR045263">
    <property type="entry name" value="GLUT"/>
</dbReference>
<evidence type="ECO:0000256" key="2">
    <source>
        <dbReference type="ARBA" id="ARBA00022692"/>
    </source>
</evidence>
<dbReference type="InterPro" id="IPR036259">
    <property type="entry name" value="MFS_trans_sf"/>
</dbReference>
<dbReference type="EMBL" id="CAJFDI010000002">
    <property type="protein sequence ID" value="CAD5215327.1"/>
    <property type="molecule type" value="Genomic_DNA"/>
</dbReference>
<evidence type="ECO:0000256" key="4">
    <source>
        <dbReference type="ARBA" id="ARBA00023136"/>
    </source>
</evidence>
<dbReference type="SMR" id="A0A1I7RQ26"/>
<keyword evidence="10" id="KW-1185">Reference proteome</keyword>
<keyword evidence="4 6" id="KW-0472">Membrane</keyword>
<dbReference type="eggNOG" id="KOG0569">
    <property type="taxonomic scope" value="Eukaryota"/>
</dbReference>
<feature type="transmembrane region" description="Helical" evidence="6">
    <location>
        <begin position="61"/>
        <end position="80"/>
    </location>
</feature>
<feature type="transmembrane region" description="Helical" evidence="6">
    <location>
        <begin position="426"/>
        <end position="450"/>
    </location>
</feature>
<evidence type="ECO:0000256" key="6">
    <source>
        <dbReference type="SAM" id="Phobius"/>
    </source>
</evidence>
<dbReference type="GO" id="GO:0016020">
    <property type="term" value="C:membrane"/>
    <property type="evidence" value="ECO:0007669"/>
    <property type="project" value="UniProtKB-SubCell"/>
</dbReference>
<feature type="region of interest" description="Disordered" evidence="5">
    <location>
        <begin position="467"/>
        <end position="507"/>
    </location>
</feature>
<dbReference type="SUPFAM" id="SSF103473">
    <property type="entry name" value="MFS general substrate transporter"/>
    <property type="match status" value="1"/>
</dbReference>
<evidence type="ECO:0000313" key="8">
    <source>
        <dbReference type="EMBL" id="CAD5215327.1"/>
    </source>
</evidence>
<feature type="transmembrane region" description="Helical" evidence="6">
    <location>
        <begin position="365"/>
        <end position="388"/>
    </location>
</feature>
<feature type="transmembrane region" description="Helical" evidence="6">
    <location>
        <begin position="263"/>
        <end position="285"/>
    </location>
</feature>
<gene>
    <name evidence="8" type="ORF">BXYJ_LOCUS3974</name>
</gene>
<keyword evidence="2 6" id="KW-0812">Transmembrane</keyword>
<reference evidence="8" key="2">
    <citation type="submission" date="2020-09" db="EMBL/GenBank/DDBJ databases">
        <authorList>
            <person name="Kikuchi T."/>
        </authorList>
    </citation>
    <scope>NUCLEOTIDE SEQUENCE</scope>
    <source>
        <strain evidence="8">Ka4C1</strain>
    </source>
</reference>
<dbReference type="PROSITE" id="PS50850">
    <property type="entry name" value="MFS"/>
    <property type="match status" value="1"/>
</dbReference>
<feature type="transmembrane region" description="Helical" evidence="6">
    <location>
        <begin position="332"/>
        <end position="353"/>
    </location>
</feature>
<dbReference type="EMBL" id="CAJFCV020000002">
    <property type="protein sequence ID" value="CAG9097039.1"/>
    <property type="molecule type" value="Genomic_DNA"/>
</dbReference>
<dbReference type="WBParaSite" id="BXY_0281700.1">
    <property type="protein sequence ID" value="BXY_0281700.1"/>
    <property type="gene ID" value="BXY_0281700"/>
</dbReference>
<evidence type="ECO:0000256" key="3">
    <source>
        <dbReference type="ARBA" id="ARBA00022989"/>
    </source>
</evidence>
<feature type="transmembrane region" description="Helical" evidence="6">
    <location>
        <begin position="154"/>
        <end position="173"/>
    </location>
</feature>